<evidence type="ECO:0000256" key="9">
    <source>
        <dbReference type="RuleBase" id="RU365082"/>
    </source>
</evidence>
<dbReference type="InParanoid" id="A7TJP4"/>
<dbReference type="HOGENOM" id="CLU_286680_0_0_1"/>
<comment type="similarity">
    <text evidence="2 9">Belongs to the Mediator complex subunit 14 family.</text>
</comment>
<dbReference type="GO" id="GO:0016592">
    <property type="term" value="C:mediator complex"/>
    <property type="evidence" value="ECO:0007669"/>
    <property type="project" value="UniProtKB-UniRule"/>
</dbReference>
<evidence type="ECO:0000256" key="6">
    <source>
        <dbReference type="ARBA" id="ARBA00023163"/>
    </source>
</evidence>
<dbReference type="AlphaFoldDB" id="A7TJP4"/>
<comment type="subunit">
    <text evidence="9">Component of the Mediator complex.</text>
</comment>
<dbReference type="InterPro" id="IPR013947">
    <property type="entry name" value="Mediator_Med14"/>
</dbReference>
<dbReference type="GO" id="GO:0003712">
    <property type="term" value="F:transcription coregulator activity"/>
    <property type="evidence" value="ECO:0007669"/>
    <property type="project" value="UniProtKB-UniRule"/>
</dbReference>
<accession>A7TJP4</accession>
<dbReference type="PANTHER" id="PTHR12809">
    <property type="entry name" value="MEDIATOR COMPLEX SUBUNIT"/>
    <property type="match status" value="1"/>
</dbReference>
<sequence>MSTEVDASPLNGGGFAIENGGSHGAVGEYEGSSGGDATAAAAAAAAAAADVEVNEAPTDADADAGADVDANVDVKVDGTATTANEVVDEKSDLGKVVVEPPALPHVEINQLPLSLVIRNLTVFTIKEISQYMKTNVHVNQQEGSSGKKLKFLQLIIFLRNQFLKLYVLVKWCRTIKNNNFHTLIDLLNWFRTTNMSVNSCIWALKNNLGAMANAKLPNADLITALEVLSLGRPDLPTHNYQLSGEDDPNQLKNGMTKIPPKLILRRLYDLNLNVSIKISWMEFPEQFGNYQIKDGRIYITVNNEFELQLSTVDRYSPLFFVNLKFLFDNQNLPMNKPRLEKYINDLLYKSNKPLFAVYTFLHKYVLTLQLYMIHIELSGLENGGKFFGGNLVHRYDIKKSVITVKYWLNVRMGNRGLITIGIDKLTENLILRWENQNTSDSTVIPKVYTNILSNLESILDEIMYNHAHMIRMGLLSKGIFQEDEENSSVLLFQIPTTCLSVAPVQLKIDLISGIFYFKNPTPLLQSYAQQMNKAESAEELTVILQRLRLDKITQILRNMFEKTGWVCSKVVKLSQPIKTQFDVDKSSDNSSTLLQNDMFISLPKWPTHWYLILTIISSNSFCIVEKRIGKIMAIKGKWELKYLDESSLIASKLETITYQKIMNLQRSILHKIINHMIIDSLNQLKISNRVCSQEAIEKALPDYIISDLDSENSLDSFRTSLPAYSSIIALELNSLLNISNTLGNVFETSLFLQIDYARSEIKLYGKFKFDTMVLKSKCDELKINFIPSDPLAFYLCEKFTNLNVTVQYLTKFKKILMQLIILTDVVERLRKNFDTEHFKILDLKPNEVSFKYFKNDLDEPDCRINIITNDEMIENLKVELSPSNPQSIIQPFIDNNGMDYHFIFHYLQFTSSLFTTFNTILSDEKGGMYKNTYVQLGLHNLNEYQILYFNPETGAKIGVLIELKSVPRNGEQKVQYYVHFSDENISAKSPAYQLVQEVRNKVFKLDNDSLPSSRHKNTIRLSSGIACDANAIGPVLSDIHNILKIDSIEQSTSKVSTNEIKDAIIV</sequence>
<dbReference type="GO" id="GO:0000122">
    <property type="term" value="P:negative regulation of transcription by RNA polymerase II"/>
    <property type="evidence" value="ECO:0007669"/>
    <property type="project" value="EnsemblFungi"/>
</dbReference>
<evidence type="ECO:0000313" key="12">
    <source>
        <dbReference type="EMBL" id="EDO17473.1"/>
    </source>
</evidence>
<reference evidence="12 13" key="1">
    <citation type="journal article" date="2007" name="Proc. Natl. Acad. Sci. U.S.A.">
        <title>Independent sorting-out of thousands of duplicated gene pairs in two yeast species descended from a whole-genome duplication.</title>
        <authorList>
            <person name="Scannell D.R."/>
            <person name="Frank A.C."/>
            <person name="Conant G.C."/>
            <person name="Byrne K.P."/>
            <person name="Woolfit M."/>
            <person name="Wolfe K.H."/>
        </authorList>
    </citation>
    <scope>NUCLEOTIDE SEQUENCE [LARGE SCALE GENOMIC DNA]</scope>
    <source>
        <strain evidence="13">ATCC 22028 / DSM 70294 / BCRC 21397 / CBS 2163 / NBRC 10782 / NRRL Y-8283 / UCD 57-17</strain>
    </source>
</reference>
<dbReference type="GO" id="GO:0051123">
    <property type="term" value="P:RNA polymerase II preinitiation complex assembly"/>
    <property type="evidence" value="ECO:0007669"/>
    <property type="project" value="EnsemblFungi"/>
</dbReference>
<proteinExistence type="inferred from homology"/>
<comment type="subcellular location">
    <subcellularLocation>
        <location evidence="1 9">Nucleus</location>
    </subcellularLocation>
</comment>
<evidence type="ECO:0000256" key="10">
    <source>
        <dbReference type="SAM" id="MobiDB-lite"/>
    </source>
</evidence>
<feature type="domain" description="Mediator complex subunit MED14 N-terminal" evidence="11">
    <location>
        <begin position="110"/>
        <end position="312"/>
    </location>
</feature>
<evidence type="ECO:0000256" key="8">
    <source>
        <dbReference type="ARBA" id="ARBA00032007"/>
    </source>
</evidence>
<dbReference type="InterPro" id="IPR055122">
    <property type="entry name" value="Med14_N"/>
</dbReference>
<evidence type="ECO:0000259" key="11">
    <source>
        <dbReference type="Pfam" id="PF08638"/>
    </source>
</evidence>
<dbReference type="eggNOG" id="KOG1875">
    <property type="taxonomic scope" value="Eukaryota"/>
</dbReference>
<dbReference type="PhylomeDB" id="A7TJP4"/>
<keyword evidence="5 9" id="KW-0010">Activator</keyword>
<keyword evidence="4 9" id="KW-0805">Transcription regulation</keyword>
<keyword evidence="7 9" id="KW-0539">Nucleus</keyword>
<keyword evidence="6 9" id="KW-0804">Transcription</keyword>
<evidence type="ECO:0000256" key="1">
    <source>
        <dbReference type="ARBA" id="ARBA00004123"/>
    </source>
</evidence>
<feature type="region of interest" description="Disordered" evidence="10">
    <location>
        <begin position="1"/>
        <end position="20"/>
    </location>
</feature>
<dbReference type="GO" id="GO:0061629">
    <property type="term" value="F:RNA polymerase II-specific DNA-binding transcription factor binding"/>
    <property type="evidence" value="ECO:0007669"/>
    <property type="project" value="EnsemblFungi"/>
</dbReference>
<organism evidence="13">
    <name type="scientific">Vanderwaltozyma polyspora (strain ATCC 22028 / DSM 70294 / BCRC 21397 / CBS 2163 / NBRC 10782 / NRRL Y-8283 / UCD 57-17)</name>
    <name type="common">Kluyveromyces polysporus</name>
    <dbReference type="NCBI Taxonomy" id="436907"/>
    <lineage>
        <taxon>Eukaryota</taxon>
        <taxon>Fungi</taxon>
        <taxon>Dikarya</taxon>
        <taxon>Ascomycota</taxon>
        <taxon>Saccharomycotina</taxon>
        <taxon>Saccharomycetes</taxon>
        <taxon>Saccharomycetales</taxon>
        <taxon>Saccharomycetaceae</taxon>
        <taxon>Vanderwaltozyma</taxon>
    </lineage>
</organism>
<dbReference type="Pfam" id="PF08638">
    <property type="entry name" value="Med14"/>
    <property type="match status" value="1"/>
</dbReference>
<dbReference type="FunCoup" id="A7TJP4">
    <property type="interactions" value="307"/>
</dbReference>
<evidence type="ECO:0000256" key="4">
    <source>
        <dbReference type="ARBA" id="ARBA00023015"/>
    </source>
</evidence>
<evidence type="ECO:0000313" key="13">
    <source>
        <dbReference type="Proteomes" id="UP000000267"/>
    </source>
</evidence>
<dbReference type="OMA" id="MIDLLNW"/>
<evidence type="ECO:0000256" key="5">
    <source>
        <dbReference type="ARBA" id="ARBA00023159"/>
    </source>
</evidence>
<dbReference type="STRING" id="436907.A7TJP4"/>
<protein>
    <recommendedName>
        <fullName evidence="3 9">Mediator of RNA polymerase II transcription subunit 14</fullName>
    </recommendedName>
    <alternativeName>
        <fullName evidence="8 9">Mediator complex subunit 14</fullName>
    </alternativeName>
</protein>
<evidence type="ECO:0000256" key="2">
    <source>
        <dbReference type="ARBA" id="ARBA00007813"/>
    </source>
</evidence>
<dbReference type="RefSeq" id="XP_001645331.1">
    <property type="nucleotide sequence ID" value="XM_001645281.1"/>
</dbReference>
<gene>
    <name evidence="12" type="ORF">Kpol_1058p10</name>
</gene>
<dbReference type="PANTHER" id="PTHR12809:SF2">
    <property type="entry name" value="MEDIATOR OF RNA POLYMERASE II TRANSCRIPTION SUBUNIT 14"/>
    <property type="match status" value="1"/>
</dbReference>
<dbReference type="OrthoDB" id="205099at2759"/>
<comment type="function">
    <text evidence="9">Component of the Mediator complex, a coactivator involved in the regulated transcription of nearly all RNA polymerase II-dependent genes. Mediator functions as a bridge to convey information from gene-specific regulatory proteins to the basal RNA polymerase II transcription machinery. Mediator is recruited to promoters by direct interactions with regulatory proteins and serves as a scaffold for the assembly of a functional preinitiation complex with RNA polymerase II and the general transcription factors.</text>
</comment>
<evidence type="ECO:0000256" key="7">
    <source>
        <dbReference type="ARBA" id="ARBA00023242"/>
    </source>
</evidence>
<evidence type="ECO:0000256" key="3">
    <source>
        <dbReference type="ARBA" id="ARBA00019619"/>
    </source>
</evidence>
<dbReference type="GO" id="GO:0070847">
    <property type="term" value="C:core mediator complex"/>
    <property type="evidence" value="ECO:0007669"/>
    <property type="project" value="EnsemblFungi"/>
</dbReference>
<dbReference type="KEGG" id="vpo:Kpol_1058p10"/>
<dbReference type="GO" id="GO:0032968">
    <property type="term" value="P:positive regulation of transcription elongation by RNA polymerase II"/>
    <property type="evidence" value="ECO:0007669"/>
    <property type="project" value="EnsemblFungi"/>
</dbReference>
<dbReference type="GO" id="GO:0001093">
    <property type="term" value="F:TFIIB-class transcription factor binding"/>
    <property type="evidence" value="ECO:0007669"/>
    <property type="project" value="EnsemblFungi"/>
</dbReference>
<keyword evidence="13" id="KW-1185">Reference proteome</keyword>
<dbReference type="EMBL" id="DS480403">
    <property type="protein sequence ID" value="EDO17473.1"/>
    <property type="molecule type" value="Genomic_DNA"/>
</dbReference>
<name>A7TJP4_VANPO</name>
<dbReference type="GO" id="GO:0060261">
    <property type="term" value="P:positive regulation of transcription initiation by RNA polymerase II"/>
    <property type="evidence" value="ECO:0007669"/>
    <property type="project" value="EnsemblFungi"/>
</dbReference>
<dbReference type="GeneID" id="5545691"/>
<dbReference type="Proteomes" id="UP000000267">
    <property type="component" value="Unassembled WGS sequence"/>
</dbReference>